<dbReference type="RefSeq" id="WP_154533809.1">
    <property type="nucleotide sequence ID" value="NZ_VUNG01000011.1"/>
</dbReference>
<dbReference type="GO" id="GO:0016788">
    <property type="term" value="F:hydrolase activity, acting on ester bonds"/>
    <property type="evidence" value="ECO:0007669"/>
    <property type="project" value="UniProtKB-ARBA"/>
</dbReference>
<dbReference type="SUPFAM" id="SSF52266">
    <property type="entry name" value="SGNH hydrolase"/>
    <property type="match status" value="1"/>
</dbReference>
<dbReference type="AlphaFoldDB" id="A0A7K0KEF7"/>
<dbReference type="InterPro" id="IPR037459">
    <property type="entry name" value="RhgT-like"/>
</dbReference>
<comment type="similarity">
    <text evidence="1">Belongs to the 'GDSL' lipolytic enzyme family.</text>
</comment>
<reference evidence="5 6" key="1">
    <citation type="submission" date="2019-08" db="EMBL/GenBank/DDBJ databases">
        <title>In-depth cultivation of the pig gut microbiome towards novel bacterial diversity and tailored functional studies.</title>
        <authorList>
            <person name="Wylensek D."/>
            <person name="Hitch T.C.A."/>
            <person name="Clavel T."/>
        </authorList>
    </citation>
    <scope>NUCLEOTIDE SEQUENCE [LARGE SCALE GENOMIC DNA]</scope>
    <source>
        <strain evidence="5 6">LKV-178-WT-2A</strain>
    </source>
</reference>
<dbReference type="Gene3D" id="3.40.50.1110">
    <property type="entry name" value="SGNH hydrolase"/>
    <property type="match status" value="1"/>
</dbReference>
<accession>A0A7K0KEF7</accession>
<evidence type="ECO:0000313" key="5">
    <source>
        <dbReference type="EMBL" id="MST84224.1"/>
    </source>
</evidence>
<dbReference type="PANTHER" id="PTHR43695:SF1">
    <property type="entry name" value="RHAMNOGALACTURONAN ACETYLESTERASE"/>
    <property type="match status" value="1"/>
</dbReference>
<evidence type="ECO:0000313" key="6">
    <source>
        <dbReference type="Proteomes" id="UP000438914"/>
    </source>
</evidence>
<evidence type="ECO:0000256" key="3">
    <source>
        <dbReference type="SAM" id="SignalP"/>
    </source>
</evidence>
<keyword evidence="3" id="KW-0732">Signal</keyword>
<dbReference type="Proteomes" id="UP000438914">
    <property type="component" value="Unassembled WGS sequence"/>
</dbReference>
<proteinExistence type="inferred from homology"/>
<dbReference type="EMBL" id="VUNG01000011">
    <property type="protein sequence ID" value="MST84224.1"/>
    <property type="molecule type" value="Genomic_DNA"/>
</dbReference>
<dbReference type="PANTHER" id="PTHR43695">
    <property type="entry name" value="PUTATIVE (AFU_ORTHOLOGUE AFUA_2G17250)-RELATED"/>
    <property type="match status" value="1"/>
</dbReference>
<dbReference type="InterPro" id="IPR036514">
    <property type="entry name" value="SGNH_hydro_sf"/>
</dbReference>
<dbReference type="Gene3D" id="2.60.120.430">
    <property type="entry name" value="Galactose-binding lectin"/>
    <property type="match status" value="1"/>
</dbReference>
<feature type="chain" id="PRO_5029792759" evidence="3">
    <location>
        <begin position="20"/>
        <end position="393"/>
    </location>
</feature>
<keyword evidence="6" id="KW-1185">Reference proteome</keyword>
<protein>
    <submittedName>
        <fullName evidence="5">Rhamnogalacturonan acetylesterase</fullName>
    </submittedName>
</protein>
<keyword evidence="2" id="KW-0378">Hydrolase</keyword>
<feature type="signal peptide" evidence="3">
    <location>
        <begin position="1"/>
        <end position="19"/>
    </location>
</feature>
<evidence type="ECO:0000259" key="4">
    <source>
        <dbReference type="Pfam" id="PF13472"/>
    </source>
</evidence>
<dbReference type="Pfam" id="PF13472">
    <property type="entry name" value="Lipase_GDSL_2"/>
    <property type="match status" value="1"/>
</dbReference>
<feature type="domain" description="SGNH hydrolase-type esterase" evidence="4">
    <location>
        <begin position="148"/>
        <end position="300"/>
    </location>
</feature>
<evidence type="ECO:0000256" key="2">
    <source>
        <dbReference type="ARBA" id="ARBA00022801"/>
    </source>
</evidence>
<evidence type="ECO:0000256" key="1">
    <source>
        <dbReference type="ARBA" id="ARBA00008668"/>
    </source>
</evidence>
<gene>
    <name evidence="5" type="ORF">FYJ73_06010</name>
</gene>
<dbReference type="SUPFAM" id="SSF49785">
    <property type="entry name" value="Galactose-binding domain-like"/>
    <property type="match status" value="1"/>
</dbReference>
<name>A0A7K0KEF7_9BACT</name>
<dbReference type="InterPro" id="IPR008979">
    <property type="entry name" value="Galactose-bd-like_sf"/>
</dbReference>
<organism evidence="5 6">
    <name type="scientific">Hallella mizrahii</name>
    <dbReference type="NCBI Taxonomy" id="2606637"/>
    <lineage>
        <taxon>Bacteria</taxon>
        <taxon>Pseudomonadati</taxon>
        <taxon>Bacteroidota</taxon>
        <taxon>Bacteroidia</taxon>
        <taxon>Bacteroidales</taxon>
        <taxon>Prevotellaceae</taxon>
        <taxon>Hallella</taxon>
    </lineage>
</organism>
<comment type="caution">
    <text evidence="5">The sequence shown here is derived from an EMBL/GenBank/DDBJ whole genome shotgun (WGS) entry which is preliminary data.</text>
</comment>
<dbReference type="InterPro" id="IPR013830">
    <property type="entry name" value="SGNH_hydro"/>
</dbReference>
<dbReference type="CDD" id="cd01821">
    <property type="entry name" value="Rhamnogalacturan_acetylesterase_like"/>
    <property type="match status" value="1"/>
</dbReference>
<sequence length="393" mass="44960">MRHLFHLCACLLLSLTAQAQTQTFDLSRQSKADKPFSFSVAVPDGNYRVTVELGSKSHEGNTMVRAESRRLFVEDTPTKRGKFKTFSFVVNKRSPYITDKERVKLKPREKDYLDWDDSLNLEFTGPHPAVRRVTITPDTTAVTLFLCGNSTVVDQPYDPYASWGQMITRWMDDGYAVANHAESGLTASSFYFQNRLDKILSMMRPGDYVFCEFGHNDQKEKTPGSGAWYNFSYMLKTYIDKVRAKGGNIVFVTPTQRRAFDNSHQHILETHGDYPDAMRAVAKREHVPVIELHDMTRTFFETLGYEGSKRALVHYPANTWPNQPKALADNTHFNPYGAYEVAKMVVMGMKSLNLPMINGLRDWKDFDPAHPDDPQFFRWTPSVRVDVVKPDGN</sequence>